<dbReference type="PROSITE" id="PS51257">
    <property type="entry name" value="PROKAR_LIPOPROTEIN"/>
    <property type="match status" value="1"/>
</dbReference>
<dbReference type="Gene3D" id="3.40.190.10">
    <property type="entry name" value="Periplasmic binding protein-like II"/>
    <property type="match status" value="1"/>
</dbReference>
<evidence type="ECO:0000313" key="6">
    <source>
        <dbReference type="EMBL" id="MBK0419449.1"/>
    </source>
</evidence>
<keyword evidence="4 5" id="KW-0732">Signal</keyword>
<comment type="caution">
    <text evidence="6">The sequence shown here is derived from an EMBL/GenBank/DDBJ whole genome shotgun (WGS) entry which is preliminary data.</text>
</comment>
<dbReference type="PANTHER" id="PTHR43649">
    <property type="entry name" value="ARABINOSE-BINDING PROTEIN-RELATED"/>
    <property type="match status" value="1"/>
</dbReference>
<dbReference type="PROSITE" id="PS51318">
    <property type="entry name" value="TAT"/>
    <property type="match status" value="1"/>
</dbReference>
<keyword evidence="3" id="KW-0813">Transport</keyword>
<protein>
    <submittedName>
        <fullName evidence="6">ABC transporter substrate-binding protein</fullName>
    </submittedName>
</protein>
<gene>
    <name evidence="6" type="ORF">JD276_10430</name>
</gene>
<evidence type="ECO:0000256" key="4">
    <source>
        <dbReference type="ARBA" id="ARBA00022729"/>
    </source>
</evidence>
<evidence type="ECO:0000256" key="5">
    <source>
        <dbReference type="SAM" id="SignalP"/>
    </source>
</evidence>
<evidence type="ECO:0000256" key="1">
    <source>
        <dbReference type="ARBA" id="ARBA00004196"/>
    </source>
</evidence>
<dbReference type="InterPro" id="IPR006059">
    <property type="entry name" value="SBP"/>
</dbReference>
<dbReference type="InterPro" id="IPR050490">
    <property type="entry name" value="Bact_solute-bd_prot1"/>
</dbReference>
<feature type="signal peptide" evidence="5">
    <location>
        <begin position="1"/>
        <end position="20"/>
    </location>
</feature>
<reference evidence="6" key="1">
    <citation type="submission" date="2020-12" db="EMBL/GenBank/DDBJ databases">
        <title>Leucobacter sp. CAS1, isolated from Chromium sludge.</title>
        <authorList>
            <person name="Xu Z."/>
        </authorList>
    </citation>
    <scope>NUCLEOTIDE SEQUENCE</scope>
    <source>
        <strain evidence="6">CSA1</strain>
    </source>
</reference>
<dbReference type="PANTHER" id="PTHR43649:SF31">
    <property type="entry name" value="SN-GLYCEROL-3-PHOSPHATE-BINDING PERIPLASMIC PROTEIN UGPB"/>
    <property type="match status" value="1"/>
</dbReference>
<feature type="chain" id="PRO_5039115967" evidence="5">
    <location>
        <begin position="21"/>
        <end position="449"/>
    </location>
</feature>
<comment type="similarity">
    <text evidence="2">Belongs to the bacterial solute-binding protein 1 family.</text>
</comment>
<evidence type="ECO:0000256" key="2">
    <source>
        <dbReference type="ARBA" id="ARBA00008520"/>
    </source>
</evidence>
<dbReference type="GO" id="GO:0030313">
    <property type="term" value="C:cell envelope"/>
    <property type="evidence" value="ECO:0007669"/>
    <property type="project" value="UniProtKB-SubCell"/>
</dbReference>
<sequence>MRLRRTVAAAAALVAATALAACSSGAAPESAASVVPELEADQQVEIVFESYNLTQAGPWTDTVNQLLEEFHAEHPNITVKAQPPQGGTVDDVVSSVQTQLLAGDPPDVVQLGFNSLDFAASQLGAKAMNDLVGDEAVEEHFGGENPYHPRAKTLGDWNEKTYGMPYVFSTPMLFVNKTLLEEAGVPADADLSTWDEVQEAGAKVTAMTGKPSVDVACFYASGEWCLQALVNSNGGSVISEDRTTIEFGSPEAAGAAERMAEMYEAGVLRNADSAAQLEGLAKGDTAFLLNSAAVQGMLLEAAEAGGWELGGVGLPAFEGQDQSVPVNSGSALYILSDDEAKQRAAWELVSFLTSDRAFELITSQIGYLPLRTGLTDEGGALHEWAQSIPTVQPNLDQLDRLEAWRSFPGNSYTQVSDLFTTAAEEVVYYGKPAEETMSEAADRAQALID</sequence>
<evidence type="ECO:0000256" key="3">
    <source>
        <dbReference type="ARBA" id="ARBA00022448"/>
    </source>
</evidence>
<dbReference type="EMBL" id="JAEHOH010000013">
    <property type="protein sequence ID" value="MBK0419449.1"/>
    <property type="molecule type" value="Genomic_DNA"/>
</dbReference>
<organism evidence="6 7">
    <name type="scientific">Leucobacter chromiisoli</name>
    <dbReference type="NCBI Taxonomy" id="2796471"/>
    <lineage>
        <taxon>Bacteria</taxon>
        <taxon>Bacillati</taxon>
        <taxon>Actinomycetota</taxon>
        <taxon>Actinomycetes</taxon>
        <taxon>Micrococcales</taxon>
        <taxon>Microbacteriaceae</taxon>
        <taxon>Leucobacter</taxon>
    </lineage>
</organism>
<dbReference type="Proteomes" id="UP000608530">
    <property type="component" value="Unassembled WGS sequence"/>
</dbReference>
<dbReference type="AlphaFoldDB" id="A0A934UUF9"/>
<comment type="subcellular location">
    <subcellularLocation>
        <location evidence="1">Cell envelope</location>
    </subcellularLocation>
</comment>
<dbReference type="CDD" id="cd14748">
    <property type="entry name" value="PBP2_UgpB"/>
    <property type="match status" value="1"/>
</dbReference>
<dbReference type="RefSeq" id="WP_200115588.1">
    <property type="nucleotide sequence ID" value="NZ_JAEHOH010000013.1"/>
</dbReference>
<dbReference type="InterPro" id="IPR006311">
    <property type="entry name" value="TAT_signal"/>
</dbReference>
<evidence type="ECO:0000313" key="7">
    <source>
        <dbReference type="Proteomes" id="UP000608530"/>
    </source>
</evidence>
<keyword evidence="7" id="KW-1185">Reference proteome</keyword>
<proteinExistence type="inferred from homology"/>
<name>A0A934UUF9_9MICO</name>
<accession>A0A934UUF9</accession>
<dbReference type="SUPFAM" id="SSF53850">
    <property type="entry name" value="Periplasmic binding protein-like II"/>
    <property type="match status" value="1"/>
</dbReference>
<dbReference type="Pfam" id="PF01547">
    <property type="entry name" value="SBP_bac_1"/>
    <property type="match status" value="1"/>
</dbReference>